<name>A0A0F7IIA2_9EURY</name>
<accession>A0A0F7IIA2</accession>
<dbReference type="Pfam" id="PF01171">
    <property type="entry name" value="ATP_bind_3"/>
    <property type="match status" value="1"/>
</dbReference>
<evidence type="ECO:0000256" key="1">
    <source>
        <dbReference type="ARBA" id="ARBA00022679"/>
    </source>
</evidence>
<dbReference type="EMBL" id="CP011267">
    <property type="protein sequence ID" value="AKG92568.1"/>
    <property type="molecule type" value="Genomic_DNA"/>
</dbReference>
<keyword evidence="3" id="KW-0067">ATP-binding</keyword>
<dbReference type="KEGG" id="gah:GAH_00072"/>
<keyword evidence="2" id="KW-0479">Metal-binding</keyword>
<feature type="binding site" evidence="2">
    <location>
        <position position="3"/>
    </location>
    <ligand>
        <name>Zn(2+)</name>
        <dbReference type="ChEBI" id="CHEBI:29105"/>
        <label>1</label>
    </ligand>
</feature>
<dbReference type="HOGENOM" id="CLU_026481_1_1_2"/>
<evidence type="ECO:0000313" key="5">
    <source>
        <dbReference type="EMBL" id="AKG92568.1"/>
    </source>
</evidence>
<dbReference type="OrthoDB" id="33422at2157"/>
<dbReference type="GO" id="GO:0000049">
    <property type="term" value="F:tRNA binding"/>
    <property type="evidence" value="ECO:0007669"/>
    <property type="project" value="TreeGrafter"/>
</dbReference>
<keyword evidence="3" id="KW-0547">Nucleotide-binding</keyword>
<feature type="binding site" evidence="2">
    <location>
        <position position="267"/>
    </location>
    <ligand>
        <name>Zn(2+)</name>
        <dbReference type="ChEBI" id="CHEBI:29105"/>
        <label>2</label>
    </ligand>
</feature>
<sequence>MKCKRCGRNAFEKFRGTYYCRECLITKYEGAVESAIRRYRMIRKGERVLTALSGGKDSVAMLSSLRVLSKRIGFDVDAMFIDLGIGRYSRHSLEVSKKVAEMLDVRLHVVRLEDYGFTIDDVRGKVCSVCGNAKRYIMNRFARENGYDAIATGHCAEDILANLFKNMYSGNMEWSEKQRPRMEGFDRIVTRVRPLYEMSERENMVYVLAKGLPFLNEECPNAPSTKWKEIVYEIERKVPGFRVSILRNLARERRDGGDEEFRYCRICGEITTSSVCQFCRNVKKYARKNQ</sequence>
<feature type="binding site" evidence="3">
    <location>
        <position position="153"/>
    </location>
    <ligand>
        <name>ATP</name>
        <dbReference type="ChEBI" id="CHEBI:30616"/>
    </ligand>
</feature>
<reference evidence="5 6" key="1">
    <citation type="submission" date="2015-04" db="EMBL/GenBank/DDBJ databases">
        <title>The complete genome sequence of the hyperthermophilic, obligate iron-reducing archaeon Geoglobus ahangari strain 234T.</title>
        <authorList>
            <person name="Manzella M.P."/>
            <person name="Holmes D.E."/>
            <person name="Rocheleau J.M."/>
            <person name="Chung A."/>
            <person name="Reguera G."/>
            <person name="Kashefi K."/>
        </authorList>
    </citation>
    <scope>NUCLEOTIDE SEQUENCE [LARGE SCALE GENOMIC DNA]</scope>
    <source>
        <strain evidence="5 6">234</strain>
    </source>
</reference>
<keyword evidence="2" id="KW-0862">Zinc</keyword>
<feature type="binding site" evidence="2">
    <location>
        <position position="6"/>
    </location>
    <ligand>
        <name>Zn(2+)</name>
        <dbReference type="ChEBI" id="CHEBI:29105"/>
        <label>1</label>
    </ligand>
</feature>
<gene>
    <name evidence="5" type="ORF">GAH_00072</name>
</gene>
<dbReference type="Gene3D" id="3.40.50.620">
    <property type="entry name" value="HUPs"/>
    <property type="match status" value="1"/>
</dbReference>
<dbReference type="InterPro" id="IPR014729">
    <property type="entry name" value="Rossmann-like_a/b/a_fold"/>
</dbReference>
<dbReference type="PANTHER" id="PTHR11807:SF27">
    <property type="entry name" value="TRNA-5-METHYLURIDINE(54) 2-SULFURTRANSFERASE"/>
    <property type="match status" value="1"/>
</dbReference>
<dbReference type="PATRIC" id="fig|113653.22.peg.71"/>
<feature type="binding site" evidence="3">
    <location>
        <position position="57"/>
    </location>
    <ligand>
        <name>ATP</name>
        <dbReference type="ChEBI" id="CHEBI:30616"/>
    </ligand>
</feature>
<dbReference type="PANTHER" id="PTHR11807">
    <property type="entry name" value="ATPASES OF THE PP SUPERFAMILY-RELATED"/>
    <property type="match status" value="1"/>
</dbReference>
<evidence type="ECO:0000259" key="4">
    <source>
        <dbReference type="Pfam" id="PF01171"/>
    </source>
</evidence>
<feature type="binding site" evidence="3">
    <location>
        <begin position="51"/>
        <end position="53"/>
    </location>
    <ligand>
        <name>ATP</name>
        <dbReference type="ChEBI" id="CHEBI:30616"/>
    </ligand>
</feature>
<dbReference type="GO" id="GO:0016740">
    <property type="term" value="F:transferase activity"/>
    <property type="evidence" value="ECO:0007669"/>
    <property type="project" value="UniProtKB-KW"/>
</dbReference>
<feature type="binding site" evidence="2">
    <location>
        <position position="20"/>
    </location>
    <ligand>
        <name>Zn(2+)</name>
        <dbReference type="ChEBI" id="CHEBI:29105"/>
        <label>1</label>
    </ligand>
</feature>
<dbReference type="GO" id="GO:0002143">
    <property type="term" value="P:tRNA wobble position uridine thiolation"/>
    <property type="evidence" value="ECO:0007669"/>
    <property type="project" value="TreeGrafter"/>
</dbReference>
<feature type="binding site" evidence="3">
    <location>
        <position position="81"/>
    </location>
    <ligand>
        <name>ATP</name>
        <dbReference type="ChEBI" id="CHEBI:30616"/>
    </ligand>
</feature>
<feature type="binding site" evidence="2">
    <location>
        <position position="23"/>
    </location>
    <ligand>
        <name>Zn(2+)</name>
        <dbReference type="ChEBI" id="CHEBI:29105"/>
        <label>1</label>
    </ligand>
</feature>
<dbReference type="GeneID" id="24802662"/>
<dbReference type="PIRSF" id="PIRSF004976">
    <property type="entry name" value="ATPase_YdaO"/>
    <property type="match status" value="1"/>
</dbReference>
<evidence type="ECO:0000313" key="6">
    <source>
        <dbReference type="Proteomes" id="UP000034723"/>
    </source>
</evidence>
<feature type="binding site" evidence="2">
    <location>
        <position position="276"/>
    </location>
    <ligand>
        <name>Zn(2+)</name>
        <dbReference type="ChEBI" id="CHEBI:29105"/>
        <label>2</label>
    </ligand>
</feature>
<protein>
    <submittedName>
        <fullName evidence="5">Putative ATPase of the PP-loop superfamily implicated in cell cycle control</fullName>
    </submittedName>
</protein>
<dbReference type="InParanoid" id="A0A0F7IIA2"/>
<evidence type="ECO:0000256" key="2">
    <source>
        <dbReference type="PIRSR" id="PIRSR004976-50"/>
    </source>
</evidence>
<keyword evidence="1" id="KW-0808">Transferase</keyword>
<dbReference type="InterPro" id="IPR035107">
    <property type="entry name" value="tRNA_thiolation_TtcA_Ctu1"/>
</dbReference>
<dbReference type="RefSeq" id="WP_048094174.1">
    <property type="nucleotide sequence ID" value="NZ_CP011267.1"/>
</dbReference>
<dbReference type="GO" id="GO:0046872">
    <property type="term" value="F:metal ion binding"/>
    <property type="evidence" value="ECO:0007669"/>
    <property type="project" value="UniProtKB-KW"/>
</dbReference>
<dbReference type="Proteomes" id="UP000034723">
    <property type="component" value="Chromosome"/>
</dbReference>
<feature type="binding site" evidence="2">
    <location>
        <position position="264"/>
    </location>
    <ligand>
        <name>Zn(2+)</name>
        <dbReference type="ChEBI" id="CHEBI:29105"/>
        <label>2</label>
    </ligand>
</feature>
<dbReference type="STRING" id="113653.GAH_00072"/>
<organism evidence="5 6">
    <name type="scientific">Geoglobus ahangari</name>
    <dbReference type="NCBI Taxonomy" id="113653"/>
    <lineage>
        <taxon>Archaea</taxon>
        <taxon>Methanobacteriati</taxon>
        <taxon>Methanobacteriota</taxon>
        <taxon>Archaeoglobi</taxon>
        <taxon>Archaeoglobales</taxon>
        <taxon>Archaeoglobaceae</taxon>
        <taxon>Geoglobus</taxon>
    </lineage>
</organism>
<dbReference type="GO" id="GO:0002144">
    <property type="term" value="C:cytosolic tRNA wobble base thiouridylase complex"/>
    <property type="evidence" value="ECO:0007669"/>
    <property type="project" value="TreeGrafter"/>
</dbReference>
<keyword evidence="6" id="KW-1185">Reference proteome</keyword>
<dbReference type="GO" id="GO:0005524">
    <property type="term" value="F:ATP binding"/>
    <property type="evidence" value="ECO:0007669"/>
    <property type="project" value="UniProtKB-KW"/>
</dbReference>
<dbReference type="AlphaFoldDB" id="A0A0F7IIA2"/>
<feature type="binding site" evidence="2">
    <location>
        <position position="279"/>
    </location>
    <ligand>
        <name>Zn(2+)</name>
        <dbReference type="ChEBI" id="CHEBI:29105"/>
        <label>2</label>
    </ligand>
</feature>
<dbReference type="InterPro" id="IPR011063">
    <property type="entry name" value="TilS/TtcA_N"/>
</dbReference>
<proteinExistence type="predicted"/>
<evidence type="ECO:0000256" key="3">
    <source>
        <dbReference type="PIRSR" id="PIRSR004976-51"/>
    </source>
</evidence>
<feature type="domain" description="tRNA(Ile)-lysidine/2-thiocytidine synthase N-terminal" evidence="4">
    <location>
        <begin position="48"/>
        <end position="218"/>
    </location>
</feature>
<feature type="binding site" evidence="3">
    <location>
        <position position="158"/>
    </location>
    <ligand>
        <name>ATP</name>
        <dbReference type="ChEBI" id="CHEBI:30616"/>
    </ligand>
</feature>
<dbReference type="SUPFAM" id="SSF52402">
    <property type="entry name" value="Adenine nucleotide alpha hydrolases-like"/>
    <property type="match status" value="1"/>
</dbReference>